<dbReference type="AlphaFoldDB" id="A0A6S6RB70"/>
<evidence type="ECO:0000256" key="1">
    <source>
        <dbReference type="ARBA" id="ARBA00004141"/>
    </source>
</evidence>
<name>A0A6S6RB70_9FIRM</name>
<comment type="similarity">
    <text evidence="2">Belongs to the bacterial sugar transferase family.</text>
</comment>
<evidence type="ECO:0000256" key="3">
    <source>
        <dbReference type="ARBA" id="ARBA00022679"/>
    </source>
</evidence>
<dbReference type="GO" id="GO:0016020">
    <property type="term" value="C:membrane"/>
    <property type="evidence" value="ECO:0007669"/>
    <property type="project" value="UniProtKB-SubCell"/>
</dbReference>
<dbReference type="EMBL" id="AP023367">
    <property type="protein sequence ID" value="BCJ96740.1"/>
    <property type="molecule type" value="Genomic_DNA"/>
</dbReference>
<organism evidence="7 8">
    <name type="scientific">Anaerocolumna cellulosilytica</name>
    <dbReference type="NCBI Taxonomy" id="433286"/>
    <lineage>
        <taxon>Bacteria</taxon>
        <taxon>Bacillati</taxon>
        <taxon>Bacillota</taxon>
        <taxon>Clostridia</taxon>
        <taxon>Lachnospirales</taxon>
        <taxon>Lachnospiraceae</taxon>
        <taxon>Anaerocolumna</taxon>
    </lineage>
</organism>
<gene>
    <name evidence="7" type="primary">cpsE_2</name>
    <name evidence="7" type="ORF">acsn021_43090</name>
</gene>
<evidence type="ECO:0000256" key="4">
    <source>
        <dbReference type="ARBA" id="ARBA00022692"/>
    </source>
</evidence>
<protein>
    <submittedName>
        <fullName evidence="7">Galactosyl transferase CpsE</fullName>
    </submittedName>
</protein>
<evidence type="ECO:0000313" key="8">
    <source>
        <dbReference type="Proteomes" id="UP000515561"/>
    </source>
</evidence>
<keyword evidence="3 7" id="KW-0808">Transferase</keyword>
<dbReference type="Proteomes" id="UP000515561">
    <property type="component" value="Chromosome"/>
</dbReference>
<evidence type="ECO:0000313" key="7">
    <source>
        <dbReference type="EMBL" id="BCJ96740.1"/>
    </source>
</evidence>
<dbReference type="Pfam" id="PF02397">
    <property type="entry name" value="Bac_transf"/>
    <property type="match status" value="1"/>
</dbReference>
<dbReference type="InterPro" id="IPR017475">
    <property type="entry name" value="EPS_sugar_tfrase"/>
</dbReference>
<dbReference type="KEGG" id="acel:acsn021_43090"/>
<dbReference type="PANTHER" id="PTHR30576">
    <property type="entry name" value="COLANIC BIOSYNTHESIS UDP-GLUCOSE LIPID CARRIER TRANSFERASE"/>
    <property type="match status" value="1"/>
</dbReference>
<proteinExistence type="inferred from homology"/>
<comment type="subcellular location">
    <subcellularLocation>
        <location evidence="1">Membrane</location>
        <topology evidence="1">Multi-pass membrane protein</topology>
    </subcellularLocation>
</comment>
<dbReference type="Gene3D" id="3.40.50.720">
    <property type="entry name" value="NAD(P)-binding Rossmann-like Domain"/>
    <property type="match status" value="1"/>
</dbReference>
<evidence type="ECO:0000256" key="2">
    <source>
        <dbReference type="ARBA" id="ARBA00006464"/>
    </source>
</evidence>
<dbReference type="PANTHER" id="PTHR30576:SF10">
    <property type="entry name" value="SLL5057 PROTEIN"/>
    <property type="match status" value="1"/>
</dbReference>
<dbReference type="GO" id="GO:0016780">
    <property type="term" value="F:phosphotransferase activity, for other substituted phosphate groups"/>
    <property type="evidence" value="ECO:0007669"/>
    <property type="project" value="TreeGrafter"/>
</dbReference>
<dbReference type="RefSeq" id="WP_184092131.1">
    <property type="nucleotide sequence ID" value="NZ_AP023367.1"/>
</dbReference>
<keyword evidence="5" id="KW-1133">Transmembrane helix</keyword>
<keyword evidence="8" id="KW-1185">Reference proteome</keyword>
<evidence type="ECO:0000256" key="5">
    <source>
        <dbReference type="ARBA" id="ARBA00022989"/>
    </source>
</evidence>
<dbReference type="InterPro" id="IPR003362">
    <property type="entry name" value="Bact_transf"/>
</dbReference>
<keyword evidence="4" id="KW-0812">Transmembrane</keyword>
<sequence>MGNRKSKVGEKLIIVVDIVSIIGSFILSVAVQYNRIGTNDLTSLYVSTVFIMLLSHMVSYATGMNRKQVFKRGFTEEGFAIVKEQVKLMAILVTYLYLTKQGESYSRLFVVIFFLLNYLITYVLRSYLKVFMFACYKRSTSSNKVLLITTSDRAEDVIHRIRAEREWAILISDMAIIDKDMVGECIEGITVLGSKSNLMEIARLNVLDEVFISLPQQCNFNLNEAIYEFEKMGVVVHIGIEINPMFHFKNKYLENFAGYQVITFSTGIFDARQELLKRVLDFAGGIIGVVATAIITLLLAPIIKLDSKGPVFFSQVRVGRNGRKFKIYKFRSMYENAEEMKKDLLDKNDIQGFMFKMKDDPRITKVGKFIRKTSLDEFPQFLNVLKGDMSLVGTRPPTLDEFEKYEVRHKRRLSLRPGLTGLWQVSGRSDIQDFEEVVKLDLEYIDNWSIGLDIKLILKTICVVVLKKGGR</sequence>
<reference evidence="7 8" key="1">
    <citation type="journal article" date="2016" name="Int. J. Syst. Evol. Microbiol.">
        <title>Descriptions of Anaerotaenia torta gen. nov., sp. nov. and Anaerocolumna cellulosilytica gen. nov., sp. nov. isolated from a methanogenic reactor of cattle waste.</title>
        <authorList>
            <person name="Uek A."/>
            <person name="Ohtaki Y."/>
            <person name="Kaku N."/>
            <person name="Ueki K."/>
        </authorList>
    </citation>
    <scope>NUCLEOTIDE SEQUENCE [LARGE SCALE GENOMIC DNA]</scope>
    <source>
        <strain evidence="7 8">SN021</strain>
    </source>
</reference>
<keyword evidence="6" id="KW-0472">Membrane</keyword>
<evidence type="ECO:0000256" key="6">
    <source>
        <dbReference type="ARBA" id="ARBA00023136"/>
    </source>
</evidence>
<accession>A0A6S6RB70</accession>
<dbReference type="Pfam" id="PF13727">
    <property type="entry name" value="CoA_binding_3"/>
    <property type="match status" value="1"/>
</dbReference>
<dbReference type="NCBIfam" id="TIGR03025">
    <property type="entry name" value="EPS_sugtrans"/>
    <property type="match status" value="1"/>
</dbReference>